<name>A0A4Y4CRT2_ZOORA</name>
<dbReference type="EMBL" id="BJNV01000001">
    <property type="protein sequence ID" value="GEC93943.1"/>
    <property type="molecule type" value="Genomic_DNA"/>
</dbReference>
<proteinExistence type="predicted"/>
<reference evidence="2 3" key="1">
    <citation type="submission" date="2019-06" db="EMBL/GenBank/DDBJ databases">
        <title>Whole genome shotgun sequence of Zoogloea ramigera NBRC 15342.</title>
        <authorList>
            <person name="Hosoyama A."/>
            <person name="Uohara A."/>
            <person name="Ohji S."/>
            <person name="Ichikawa N."/>
        </authorList>
    </citation>
    <scope>NUCLEOTIDE SEQUENCE [LARGE SCALE GENOMIC DNA]</scope>
    <source>
        <strain evidence="2 3">NBRC 15342</strain>
    </source>
</reference>
<sequence>MHRPHPRLPHLAPLERRVGVERGDQLTPIGEIALVDHDLRVGPRKAREAANKKAAATELCEHHQPLKDMVMIFILVIVTLIKRKFSPSADRQYRSGSGDRIGTKASRAPYAQLTPARRPNRGPSARCDRVSSHGPTARSNPVRPALS</sequence>
<organism evidence="2 3">
    <name type="scientific">Zoogloea ramigera</name>
    <dbReference type="NCBI Taxonomy" id="350"/>
    <lineage>
        <taxon>Bacteria</taxon>
        <taxon>Pseudomonadati</taxon>
        <taxon>Pseudomonadota</taxon>
        <taxon>Betaproteobacteria</taxon>
        <taxon>Rhodocyclales</taxon>
        <taxon>Zoogloeaceae</taxon>
        <taxon>Zoogloea</taxon>
    </lineage>
</organism>
<evidence type="ECO:0000256" key="1">
    <source>
        <dbReference type="SAM" id="MobiDB-lite"/>
    </source>
</evidence>
<accession>A0A4Y4CRT2</accession>
<feature type="region of interest" description="Disordered" evidence="1">
    <location>
        <begin position="87"/>
        <end position="147"/>
    </location>
</feature>
<evidence type="ECO:0000313" key="3">
    <source>
        <dbReference type="Proteomes" id="UP000318422"/>
    </source>
</evidence>
<dbReference type="Proteomes" id="UP000318422">
    <property type="component" value="Unassembled WGS sequence"/>
</dbReference>
<gene>
    <name evidence="2" type="ORF">ZRA01_00160</name>
</gene>
<evidence type="ECO:0000313" key="2">
    <source>
        <dbReference type="EMBL" id="GEC93943.1"/>
    </source>
</evidence>
<protein>
    <submittedName>
        <fullName evidence="2">Uncharacterized protein</fullName>
    </submittedName>
</protein>
<keyword evidence="3" id="KW-1185">Reference proteome</keyword>
<comment type="caution">
    <text evidence="2">The sequence shown here is derived from an EMBL/GenBank/DDBJ whole genome shotgun (WGS) entry which is preliminary data.</text>
</comment>
<dbReference type="AlphaFoldDB" id="A0A4Y4CRT2"/>